<evidence type="ECO:0000259" key="1">
    <source>
        <dbReference type="PROSITE" id="PS51677"/>
    </source>
</evidence>
<reference evidence="2 3" key="1">
    <citation type="submission" date="2019-03" db="EMBL/GenBank/DDBJ databases">
        <title>Genomic Encyclopedia of Type Strains, Phase IV (KMG-IV): sequencing the most valuable type-strain genomes for metagenomic binning, comparative biology and taxonomic classification.</title>
        <authorList>
            <person name="Goeker M."/>
        </authorList>
    </citation>
    <scope>NUCLEOTIDE SEQUENCE [LARGE SCALE GENOMIC DNA]</scope>
    <source>
        <strain evidence="2 3">DSM 45361</strain>
    </source>
</reference>
<dbReference type="AlphaFoldDB" id="A0A4V3CZR0"/>
<dbReference type="Pfam" id="PF01522">
    <property type="entry name" value="Polysacc_deac_1"/>
    <property type="match status" value="1"/>
</dbReference>
<dbReference type="PANTHER" id="PTHR10587:SF137">
    <property type="entry name" value="4-DEOXY-4-FORMAMIDO-L-ARABINOSE-PHOSPHOUNDECAPRENOL DEFORMYLASE ARND-RELATED"/>
    <property type="match status" value="1"/>
</dbReference>
<dbReference type="CDD" id="cd10959">
    <property type="entry name" value="CE4_NodB_like_3"/>
    <property type="match status" value="1"/>
</dbReference>
<dbReference type="EMBL" id="SNXZ01000002">
    <property type="protein sequence ID" value="TDQ00661.1"/>
    <property type="molecule type" value="Genomic_DNA"/>
</dbReference>
<evidence type="ECO:0000313" key="3">
    <source>
        <dbReference type="Proteomes" id="UP000295444"/>
    </source>
</evidence>
<dbReference type="SUPFAM" id="SSF88713">
    <property type="entry name" value="Glycoside hydrolase/deacetylase"/>
    <property type="match status" value="1"/>
</dbReference>
<accession>A0A4V3CZR0</accession>
<dbReference type="Proteomes" id="UP000295444">
    <property type="component" value="Unassembled WGS sequence"/>
</dbReference>
<dbReference type="InterPro" id="IPR011330">
    <property type="entry name" value="Glyco_hydro/deAcase_b/a-brl"/>
</dbReference>
<dbReference type="PROSITE" id="PS51677">
    <property type="entry name" value="NODB"/>
    <property type="match status" value="1"/>
</dbReference>
<dbReference type="Gene3D" id="3.20.20.370">
    <property type="entry name" value="Glycoside hydrolase/deacetylase"/>
    <property type="match status" value="1"/>
</dbReference>
<dbReference type="InterPro" id="IPR002509">
    <property type="entry name" value="NODB_dom"/>
</dbReference>
<dbReference type="GO" id="GO:0005975">
    <property type="term" value="P:carbohydrate metabolic process"/>
    <property type="evidence" value="ECO:0007669"/>
    <property type="project" value="InterPro"/>
</dbReference>
<dbReference type="InterPro" id="IPR050248">
    <property type="entry name" value="Polysacc_deacetylase_ArnD"/>
</dbReference>
<evidence type="ECO:0000313" key="2">
    <source>
        <dbReference type="EMBL" id="TDQ00661.1"/>
    </source>
</evidence>
<dbReference type="GO" id="GO:0016810">
    <property type="term" value="F:hydrolase activity, acting on carbon-nitrogen (but not peptide) bonds"/>
    <property type="evidence" value="ECO:0007669"/>
    <property type="project" value="InterPro"/>
</dbReference>
<protein>
    <submittedName>
        <fullName evidence="2">Peptidoglycan/xylan/chitin deacetylase (PgdA/CDA1 family)</fullName>
    </submittedName>
</protein>
<feature type="domain" description="NodB homology" evidence="1">
    <location>
        <begin position="39"/>
        <end position="224"/>
    </location>
</feature>
<dbReference type="PANTHER" id="PTHR10587">
    <property type="entry name" value="GLYCOSYL TRANSFERASE-RELATED"/>
    <property type="match status" value="1"/>
</dbReference>
<sequence>MISRFAAVALAAHAVPALTTIAPLRRVAFPRLSGIGDPAHLALTFDDGPDSRSTPAFLAELDRLGVRATFFLLGRMLAITPHLGRELVAAGHEIGLHGWDHRMLLARGPRSTYSDLARGRDLIAEVTGAPPSWYRPPYGVLTGSALTAARKLGLTPVLWTSWGRDWTASATPASVLHTVGHQLAGGTVLLHDSDCTSAPDAWHATLGALAPLVGRARAQQLTVGPLRDHYREHAGDHRTK</sequence>
<organism evidence="2 3">
    <name type="scientific">Labedaea rhizosphaerae</name>
    <dbReference type="NCBI Taxonomy" id="598644"/>
    <lineage>
        <taxon>Bacteria</taxon>
        <taxon>Bacillati</taxon>
        <taxon>Actinomycetota</taxon>
        <taxon>Actinomycetes</taxon>
        <taxon>Pseudonocardiales</taxon>
        <taxon>Pseudonocardiaceae</taxon>
        <taxon>Labedaea</taxon>
    </lineage>
</organism>
<proteinExistence type="predicted"/>
<keyword evidence="3" id="KW-1185">Reference proteome</keyword>
<gene>
    <name evidence="2" type="ORF">EV186_102522</name>
</gene>
<comment type="caution">
    <text evidence="2">The sequence shown here is derived from an EMBL/GenBank/DDBJ whole genome shotgun (WGS) entry which is preliminary data.</text>
</comment>
<name>A0A4V3CZR0_LABRH</name>
<dbReference type="RefSeq" id="WP_208115576.1">
    <property type="nucleotide sequence ID" value="NZ_SNXZ01000002.1"/>
</dbReference>